<organism evidence="1 2">
    <name type="scientific">Piloderma croceum (strain F 1598)</name>
    <dbReference type="NCBI Taxonomy" id="765440"/>
    <lineage>
        <taxon>Eukaryota</taxon>
        <taxon>Fungi</taxon>
        <taxon>Dikarya</taxon>
        <taxon>Basidiomycota</taxon>
        <taxon>Agaricomycotina</taxon>
        <taxon>Agaricomycetes</taxon>
        <taxon>Agaricomycetidae</taxon>
        <taxon>Atheliales</taxon>
        <taxon>Atheliaceae</taxon>
        <taxon>Piloderma</taxon>
    </lineage>
</organism>
<gene>
    <name evidence="1" type="ORF">PILCRDRAFT_455293</name>
</gene>
<dbReference type="EMBL" id="KN832993">
    <property type="protein sequence ID" value="KIM82751.1"/>
    <property type="molecule type" value="Genomic_DNA"/>
</dbReference>
<name>A0A0C3FW26_PILCF</name>
<keyword evidence="2" id="KW-1185">Reference proteome</keyword>
<evidence type="ECO:0000313" key="2">
    <source>
        <dbReference type="Proteomes" id="UP000054166"/>
    </source>
</evidence>
<reference evidence="1 2" key="1">
    <citation type="submission" date="2014-04" db="EMBL/GenBank/DDBJ databases">
        <authorList>
            <consortium name="DOE Joint Genome Institute"/>
            <person name="Kuo A."/>
            <person name="Tarkka M."/>
            <person name="Buscot F."/>
            <person name="Kohler A."/>
            <person name="Nagy L.G."/>
            <person name="Floudas D."/>
            <person name="Copeland A."/>
            <person name="Barry K.W."/>
            <person name="Cichocki N."/>
            <person name="Veneault-Fourrey C."/>
            <person name="LaButti K."/>
            <person name="Lindquist E.A."/>
            <person name="Lipzen A."/>
            <person name="Lundell T."/>
            <person name="Morin E."/>
            <person name="Murat C."/>
            <person name="Sun H."/>
            <person name="Tunlid A."/>
            <person name="Henrissat B."/>
            <person name="Grigoriev I.V."/>
            <person name="Hibbett D.S."/>
            <person name="Martin F."/>
            <person name="Nordberg H.P."/>
            <person name="Cantor M.N."/>
            <person name="Hua S.X."/>
        </authorList>
    </citation>
    <scope>NUCLEOTIDE SEQUENCE [LARGE SCALE GENOMIC DNA]</scope>
    <source>
        <strain evidence="1 2">F 1598</strain>
    </source>
</reference>
<dbReference type="HOGENOM" id="CLU_3014999_0_0_1"/>
<dbReference type="Proteomes" id="UP000054166">
    <property type="component" value="Unassembled WGS sequence"/>
</dbReference>
<dbReference type="InParanoid" id="A0A0C3FW26"/>
<proteinExistence type="predicted"/>
<evidence type="ECO:0000313" key="1">
    <source>
        <dbReference type="EMBL" id="KIM82751.1"/>
    </source>
</evidence>
<reference evidence="2" key="2">
    <citation type="submission" date="2015-01" db="EMBL/GenBank/DDBJ databases">
        <title>Evolutionary Origins and Diversification of the Mycorrhizal Mutualists.</title>
        <authorList>
            <consortium name="DOE Joint Genome Institute"/>
            <consortium name="Mycorrhizal Genomics Consortium"/>
            <person name="Kohler A."/>
            <person name="Kuo A."/>
            <person name="Nagy L.G."/>
            <person name="Floudas D."/>
            <person name="Copeland A."/>
            <person name="Barry K.W."/>
            <person name="Cichocki N."/>
            <person name="Veneault-Fourrey C."/>
            <person name="LaButti K."/>
            <person name="Lindquist E.A."/>
            <person name="Lipzen A."/>
            <person name="Lundell T."/>
            <person name="Morin E."/>
            <person name="Murat C."/>
            <person name="Riley R."/>
            <person name="Ohm R."/>
            <person name="Sun H."/>
            <person name="Tunlid A."/>
            <person name="Henrissat B."/>
            <person name="Grigoriev I.V."/>
            <person name="Hibbett D.S."/>
            <person name="Martin F."/>
        </authorList>
    </citation>
    <scope>NUCLEOTIDE SEQUENCE [LARGE SCALE GENOMIC DNA]</scope>
    <source>
        <strain evidence="2">F 1598</strain>
    </source>
</reference>
<dbReference type="AlphaFoldDB" id="A0A0C3FW26"/>
<accession>A0A0C3FW26</accession>
<sequence length="56" mass="6460">MHCMVCVLKIFDDIFFIVALYDKYQTCAVSSGTTIIILRHDFVLGVAYLFFSLMDM</sequence>
<protein>
    <submittedName>
        <fullName evidence="1">Uncharacterized protein</fullName>
    </submittedName>
</protein>